<dbReference type="InterPro" id="IPR041685">
    <property type="entry name" value="AAA_GajA/Old/RecF-like"/>
</dbReference>
<dbReference type="RefSeq" id="WP_081147877.1">
    <property type="nucleotide sequence ID" value="NZ_LVYD01000046.1"/>
</dbReference>
<evidence type="ECO:0000259" key="1">
    <source>
        <dbReference type="Pfam" id="PF13175"/>
    </source>
</evidence>
<evidence type="ECO:0000313" key="3">
    <source>
        <dbReference type="Proteomes" id="UP000192796"/>
    </source>
</evidence>
<dbReference type="PANTHER" id="PTHR43581">
    <property type="entry name" value="ATP/GTP PHOSPHATASE"/>
    <property type="match status" value="1"/>
</dbReference>
<feature type="domain" description="Endonuclease GajA/Old nuclease/RecF-like AAA" evidence="1">
    <location>
        <begin position="148"/>
        <end position="261"/>
    </location>
</feature>
<feature type="domain" description="Endonuclease GajA/Old nuclease/RecF-like AAA" evidence="1">
    <location>
        <begin position="2"/>
        <end position="66"/>
    </location>
</feature>
<name>A0A1V9FXT4_9BACT</name>
<proteinExistence type="predicted"/>
<dbReference type="PANTHER" id="PTHR43581:SF4">
    <property type="entry name" value="ATP_GTP PHOSPHATASE"/>
    <property type="match status" value="1"/>
</dbReference>
<dbReference type="Proteomes" id="UP000192796">
    <property type="component" value="Unassembled WGS sequence"/>
</dbReference>
<dbReference type="AlphaFoldDB" id="A0A1V9FXT4"/>
<comment type="caution">
    <text evidence="2">The sequence shown here is derived from an EMBL/GenBank/DDBJ whole genome shotgun (WGS) entry which is preliminary data.</text>
</comment>
<dbReference type="SUPFAM" id="SSF52540">
    <property type="entry name" value="P-loop containing nucleoside triphosphate hydrolases"/>
    <property type="match status" value="1"/>
</dbReference>
<reference evidence="2 3" key="1">
    <citation type="submission" date="2016-03" db="EMBL/GenBank/DDBJ databases">
        <title>Niastella vici sp. nov., isolated from farmland soil.</title>
        <authorList>
            <person name="Chen L."/>
            <person name="Wang D."/>
            <person name="Yang S."/>
            <person name="Wang G."/>
        </authorList>
    </citation>
    <scope>NUCLEOTIDE SEQUENCE [LARGE SCALE GENOMIC DNA]</scope>
    <source>
        <strain evidence="2 3">DJ57</strain>
    </source>
</reference>
<dbReference type="InterPro" id="IPR027417">
    <property type="entry name" value="P-loop_NTPase"/>
</dbReference>
<gene>
    <name evidence="2" type="ORF">A3860_25010</name>
</gene>
<keyword evidence="3" id="KW-1185">Reference proteome</keyword>
<accession>A0A1V9FXT4</accession>
<organism evidence="2 3">
    <name type="scientific">Niastella vici</name>
    <dbReference type="NCBI Taxonomy" id="1703345"/>
    <lineage>
        <taxon>Bacteria</taxon>
        <taxon>Pseudomonadati</taxon>
        <taxon>Bacteroidota</taxon>
        <taxon>Chitinophagia</taxon>
        <taxon>Chitinophagales</taxon>
        <taxon>Chitinophagaceae</taxon>
        <taxon>Niastella</taxon>
    </lineage>
</organism>
<dbReference type="OrthoDB" id="1098190at2"/>
<dbReference type="EMBL" id="LVYD01000046">
    <property type="protein sequence ID" value="OQP63155.1"/>
    <property type="molecule type" value="Genomic_DNA"/>
</dbReference>
<dbReference type="STRING" id="1703345.A3860_25010"/>
<evidence type="ECO:0000313" key="2">
    <source>
        <dbReference type="EMBL" id="OQP63155.1"/>
    </source>
</evidence>
<dbReference type="Gene3D" id="3.40.50.300">
    <property type="entry name" value="P-loop containing nucleotide triphosphate hydrolases"/>
    <property type="match status" value="1"/>
</dbReference>
<sequence length="346" mass="39483">METLSIRNLGPIKKADIDLKRINVFIGSQGSGKSTIAKVISAFRNYKKMKADWVETEFVKKLEDDYGLASFFKEDTEISLVTPNGKFKIGNSGLSMLREDRATYYTLPDSVYIPAERVLVPLISENTFLFIRENIFIQKYITDFGILFQNARKLIKEQTVDFLDGVTYYYDDNIDKVKLKNGRIIRLSESSNGIQSTLPLLLAIRFLAEKAGGKTAKDISIAIEEPELSLFPSSQTELLKFILDIITPLNYHLTITTHSPYTLTTVNNLIYAYQVGQINEDVNDIVPKKLWLNPSDVGAWLVENGTVRSIIDEENRQIRAEEIDKISEILNQEYDKIMDLKFAQRK</sequence>
<dbReference type="InterPro" id="IPR051396">
    <property type="entry name" value="Bact_Antivir_Def_Nuclease"/>
</dbReference>
<dbReference type="Pfam" id="PF13175">
    <property type="entry name" value="AAA_15"/>
    <property type="match status" value="2"/>
</dbReference>
<protein>
    <recommendedName>
        <fullName evidence="1">Endonuclease GajA/Old nuclease/RecF-like AAA domain-containing protein</fullName>
    </recommendedName>
</protein>